<dbReference type="EMBL" id="RCHR01000002">
    <property type="protein sequence ID" value="RLL47040.1"/>
    <property type="molecule type" value="Genomic_DNA"/>
</dbReference>
<reference evidence="2 3" key="1">
    <citation type="submission" date="2018-10" db="EMBL/GenBank/DDBJ databases">
        <title>Oceanobacillus sp. YLB-02 draft genome.</title>
        <authorList>
            <person name="Yu L."/>
        </authorList>
    </citation>
    <scope>NUCLEOTIDE SEQUENCE [LARGE SCALE GENOMIC DNA]</scope>
    <source>
        <strain evidence="2 3">YLB-02</strain>
    </source>
</reference>
<keyword evidence="1" id="KW-0732">Signal</keyword>
<sequence length="429" mass="48603">MKKKWTFFLFAILLLFISGCSNDAEATNADGKIELDFWTFWGSETRRPIIEKMIDDFNNSQDEIVVKHTYVPWGDIWTKNLAAVAAGNPPDVIVNDIRSVALRAENNQVEDITDLMSDGLEEKFDPKLWETVVHEDKTYALPFNTDTRLLYYNKDAFREAGLDPEKPPRTWDELKEYAEKLNIKNGDTYEQVGFYPGWGDFGPISWMINADDGVQLIDDGEVKINTPAKQEALQWIVDFKEDLGEETVQNMSAEFGSEQQNPFINGKVAMWIEPGTFFTQLDQFAGDMDYGAALIPSFTEETGNWSSGGGFVLEIPKGAKNPEASMKFIEYMTDVEAQTYWAENNFDNVANIEASEKALDNLDGKAKEVYQKTLESLEETDFSTVPLEYPDYTDLVNPNIDDALQGDMSVEEALEKAQKDVEASKRETE</sequence>
<dbReference type="OrthoDB" id="9795467at2"/>
<dbReference type="PANTHER" id="PTHR43649:SF12">
    <property type="entry name" value="DIACETYLCHITOBIOSE BINDING PROTEIN DASA"/>
    <property type="match status" value="1"/>
</dbReference>
<evidence type="ECO:0000313" key="2">
    <source>
        <dbReference type="EMBL" id="RLL47040.1"/>
    </source>
</evidence>
<proteinExistence type="predicted"/>
<evidence type="ECO:0000256" key="1">
    <source>
        <dbReference type="SAM" id="SignalP"/>
    </source>
</evidence>
<comment type="caution">
    <text evidence="2">The sequence shown here is derived from an EMBL/GenBank/DDBJ whole genome shotgun (WGS) entry which is preliminary data.</text>
</comment>
<dbReference type="CDD" id="cd14748">
    <property type="entry name" value="PBP2_UgpB"/>
    <property type="match status" value="1"/>
</dbReference>
<organism evidence="2 3">
    <name type="scientific">Oceanobacillus piezotolerans</name>
    <dbReference type="NCBI Taxonomy" id="2448030"/>
    <lineage>
        <taxon>Bacteria</taxon>
        <taxon>Bacillati</taxon>
        <taxon>Bacillota</taxon>
        <taxon>Bacilli</taxon>
        <taxon>Bacillales</taxon>
        <taxon>Bacillaceae</taxon>
        <taxon>Oceanobacillus</taxon>
    </lineage>
</organism>
<dbReference type="PROSITE" id="PS51257">
    <property type="entry name" value="PROKAR_LIPOPROTEIN"/>
    <property type="match status" value="1"/>
</dbReference>
<feature type="signal peptide" evidence="1">
    <location>
        <begin position="1"/>
        <end position="26"/>
    </location>
</feature>
<dbReference type="PANTHER" id="PTHR43649">
    <property type="entry name" value="ARABINOSE-BINDING PROTEIN-RELATED"/>
    <property type="match status" value="1"/>
</dbReference>
<feature type="chain" id="PRO_5019834687" evidence="1">
    <location>
        <begin position="27"/>
        <end position="429"/>
    </location>
</feature>
<dbReference type="AlphaFoldDB" id="A0A498DEF2"/>
<dbReference type="InterPro" id="IPR006059">
    <property type="entry name" value="SBP"/>
</dbReference>
<gene>
    <name evidence="2" type="ORF">D8M04_07575</name>
</gene>
<dbReference type="RefSeq" id="WP_121522291.1">
    <property type="nucleotide sequence ID" value="NZ_RCHR01000002.1"/>
</dbReference>
<keyword evidence="3" id="KW-1185">Reference proteome</keyword>
<accession>A0A498DEF2</accession>
<dbReference type="Gene3D" id="3.40.190.10">
    <property type="entry name" value="Periplasmic binding protein-like II"/>
    <property type="match status" value="1"/>
</dbReference>
<dbReference type="InterPro" id="IPR050490">
    <property type="entry name" value="Bact_solute-bd_prot1"/>
</dbReference>
<protein>
    <submittedName>
        <fullName evidence="2">ABC transporter substrate-binding protein</fullName>
    </submittedName>
</protein>
<evidence type="ECO:0000313" key="3">
    <source>
        <dbReference type="Proteomes" id="UP000270219"/>
    </source>
</evidence>
<dbReference type="Proteomes" id="UP000270219">
    <property type="component" value="Unassembled WGS sequence"/>
</dbReference>
<dbReference type="SUPFAM" id="SSF53850">
    <property type="entry name" value="Periplasmic binding protein-like II"/>
    <property type="match status" value="1"/>
</dbReference>
<name>A0A498DEF2_9BACI</name>
<dbReference type="Pfam" id="PF01547">
    <property type="entry name" value="SBP_bac_1"/>
    <property type="match status" value="1"/>
</dbReference>